<evidence type="ECO:0000256" key="5">
    <source>
        <dbReference type="RuleBase" id="RU000562"/>
    </source>
</evidence>
<dbReference type="PANTHER" id="PTHR21349">
    <property type="entry name" value="50S RIBOSOMAL PROTEIN L21"/>
    <property type="match status" value="1"/>
</dbReference>
<dbReference type="AlphaFoldDB" id="A0A8J2FXB7"/>
<evidence type="ECO:0000256" key="1">
    <source>
        <dbReference type="ARBA" id="ARBA00008563"/>
    </source>
</evidence>
<dbReference type="GO" id="GO:0003735">
    <property type="term" value="F:structural constituent of ribosome"/>
    <property type="evidence" value="ECO:0007669"/>
    <property type="project" value="InterPro"/>
</dbReference>
<keyword evidence="2 4" id="KW-0689">Ribosomal protein</keyword>
<evidence type="ECO:0000256" key="3">
    <source>
        <dbReference type="ARBA" id="ARBA00023274"/>
    </source>
</evidence>
<sequence length="120" mass="13552">MSEGKLSIKIKRVMAFAIVAHAGKQYRVEEGQIVQWERLKGEPGSEVILDKVLLLGEGSSLHVGKPWVQGARVKAEILEHVKGPKVIAFKYRRREGYHRTVGHRQPHTRLRIVAIENGVL</sequence>
<dbReference type="GO" id="GO:1990904">
    <property type="term" value="C:ribonucleoprotein complex"/>
    <property type="evidence" value="ECO:0007669"/>
    <property type="project" value="UniProtKB-KW"/>
</dbReference>
<keyword evidence="3 4" id="KW-0687">Ribonucleoprotein</keyword>
<evidence type="ECO:0000256" key="4">
    <source>
        <dbReference type="HAMAP-Rule" id="MF_01363"/>
    </source>
</evidence>
<keyword evidence="4 5" id="KW-0694">RNA-binding</keyword>
<dbReference type="GO" id="GO:0005737">
    <property type="term" value="C:cytoplasm"/>
    <property type="evidence" value="ECO:0007669"/>
    <property type="project" value="UniProtKB-ARBA"/>
</dbReference>
<dbReference type="NCBIfam" id="TIGR00061">
    <property type="entry name" value="L21"/>
    <property type="match status" value="1"/>
</dbReference>
<comment type="caution">
    <text evidence="6">The sequence shown here is derived from an EMBL/GenBank/DDBJ whole genome shotgun (WGS) entry which is preliminary data.</text>
</comment>
<name>A0A8J2FXB7_9BACT</name>
<protein>
    <recommendedName>
        <fullName evidence="4">Large ribosomal subunit protein bL21</fullName>
    </recommendedName>
</protein>
<keyword evidence="4 5" id="KW-0699">rRNA-binding</keyword>
<dbReference type="GO" id="GO:0019843">
    <property type="term" value="F:rRNA binding"/>
    <property type="evidence" value="ECO:0007669"/>
    <property type="project" value="UniProtKB-UniRule"/>
</dbReference>
<dbReference type="Pfam" id="PF00829">
    <property type="entry name" value="Ribosomal_L21p"/>
    <property type="match status" value="1"/>
</dbReference>
<dbReference type="SUPFAM" id="SSF141091">
    <property type="entry name" value="L21p-like"/>
    <property type="match status" value="1"/>
</dbReference>
<proteinExistence type="inferred from homology"/>
<comment type="similarity">
    <text evidence="1 4 5">Belongs to the bacterial ribosomal protein bL21 family.</text>
</comment>
<reference evidence="6" key="1">
    <citation type="submission" date="2021-02" db="EMBL/GenBank/DDBJ databases">
        <authorList>
            <person name="Cremers G."/>
            <person name="Picone N."/>
        </authorList>
    </citation>
    <scope>NUCLEOTIDE SEQUENCE</scope>
    <source>
        <strain evidence="6">PQ17</strain>
    </source>
</reference>
<dbReference type="GO" id="GO:0005840">
    <property type="term" value="C:ribosome"/>
    <property type="evidence" value="ECO:0007669"/>
    <property type="project" value="UniProtKB-KW"/>
</dbReference>
<comment type="subunit">
    <text evidence="4">Part of the 50S ribosomal subunit. Contacts protein L20.</text>
</comment>
<keyword evidence="7" id="KW-1185">Reference proteome</keyword>
<dbReference type="EMBL" id="CAJNOB010000067">
    <property type="protein sequence ID" value="CAF0704464.1"/>
    <property type="molecule type" value="Genomic_DNA"/>
</dbReference>
<dbReference type="HAMAP" id="MF_01363">
    <property type="entry name" value="Ribosomal_bL21"/>
    <property type="match status" value="1"/>
</dbReference>
<dbReference type="PANTHER" id="PTHR21349:SF0">
    <property type="entry name" value="LARGE RIBOSOMAL SUBUNIT PROTEIN BL21M"/>
    <property type="match status" value="1"/>
</dbReference>
<dbReference type="GO" id="GO:0006412">
    <property type="term" value="P:translation"/>
    <property type="evidence" value="ECO:0007669"/>
    <property type="project" value="UniProtKB-UniRule"/>
</dbReference>
<evidence type="ECO:0000256" key="2">
    <source>
        <dbReference type="ARBA" id="ARBA00022980"/>
    </source>
</evidence>
<organism evidence="6 7">
    <name type="scientific">Candidatus Methylacidithermus pantelleriae</name>
    <dbReference type="NCBI Taxonomy" id="2744239"/>
    <lineage>
        <taxon>Bacteria</taxon>
        <taxon>Pseudomonadati</taxon>
        <taxon>Verrucomicrobiota</taxon>
        <taxon>Methylacidiphilae</taxon>
        <taxon>Methylacidiphilales</taxon>
        <taxon>Methylacidiphilaceae</taxon>
        <taxon>Candidatus Methylacidithermus</taxon>
    </lineage>
</organism>
<dbReference type="InterPro" id="IPR001787">
    <property type="entry name" value="Ribosomal_bL21"/>
</dbReference>
<dbReference type="InterPro" id="IPR028909">
    <property type="entry name" value="bL21-like"/>
</dbReference>
<evidence type="ECO:0000313" key="6">
    <source>
        <dbReference type="EMBL" id="CAF0704464.1"/>
    </source>
</evidence>
<dbReference type="InterPro" id="IPR036164">
    <property type="entry name" value="bL21-like_sf"/>
</dbReference>
<accession>A0A8J2FXB7</accession>
<evidence type="ECO:0000313" key="7">
    <source>
        <dbReference type="Proteomes" id="UP000663859"/>
    </source>
</evidence>
<comment type="function">
    <text evidence="4 5">This protein binds to 23S rRNA in the presence of protein L20.</text>
</comment>
<gene>
    <name evidence="4 6" type="primary">rplU</name>
    <name evidence="6" type="ORF">MPNT_70029</name>
</gene>
<dbReference type="Proteomes" id="UP000663859">
    <property type="component" value="Unassembled WGS sequence"/>
</dbReference>